<dbReference type="EMBL" id="MOXD01000023">
    <property type="protein sequence ID" value="OMQ18924.1"/>
    <property type="molecule type" value="Genomic_DNA"/>
</dbReference>
<keyword evidence="2" id="KW-1133">Transmembrane helix</keyword>
<dbReference type="OrthoDB" id="8859199at2"/>
<dbReference type="InterPro" id="IPR036869">
    <property type="entry name" value="J_dom_sf"/>
</dbReference>
<evidence type="ECO:0000313" key="3">
    <source>
        <dbReference type="EMBL" id="OMQ18924.1"/>
    </source>
</evidence>
<dbReference type="RefSeq" id="WP_076944335.1">
    <property type="nucleotide sequence ID" value="NZ_MOXD01000023.1"/>
</dbReference>
<name>A0A1S8CD91_9GAMM</name>
<keyword evidence="4" id="KW-1185">Reference proteome</keyword>
<feature type="transmembrane region" description="Helical" evidence="2">
    <location>
        <begin position="114"/>
        <end position="135"/>
    </location>
</feature>
<evidence type="ECO:0008006" key="5">
    <source>
        <dbReference type="Google" id="ProtNLM"/>
    </source>
</evidence>
<feature type="transmembrane region" description="Helical" evidence="2">
    <location>
        <begin position="90"/>
        <end position="108"/>
    </location>
</feature>
<keyword evidence="2" id="KW-0812">Transmembrane</keyword>
<gene>
    <name evidence="3" type="ORF">BMI79_21665</name>
</gene>
<sequence>MENYYEYLELDMSASHDDIRAALEKRVSDEGANLQKVREIRSILLNESARRLYDEKLVAQIINGNTRTGINTAAVGHFLTLDNTQLHDKYIWLAISLFLLSIAADFIFSLNVNLVINVLVMLLTLMVFFLDWKLLKAHGKADFSKVWILVSPVYLFKRCKAVGAGKKLFLVWMVLIVVYALVKTLFNGGTALLEQAACKTVTDIYHTQLKQYSTSCRNVMITESRGKTHFGFAELSDGSTRDIIVSESQNGEMYVTLE</sequence>
<accession>A0A1S8CD91</accession>
<evidence type="ECO:0000313" key="4">
    <source>
        <dbReference type="Proteomes" id="UP000216021"/>
    </source>
</evidence>
<evidence type="ECO:0000256" key="2">
    <source>
        <dbReference type="SAM" id="Phobius"/>
    </source>
</evidence>
<comment type="caution">
    <text evidence="3">The sequence shown here is derived from an EMBL/GenBank/DDBJ whole genome shotgun (WGS) entry which is preliminary data.</text>
</comment>
<proteinExistence type="predicted"/>
<keyword evidence="2" id="KW-0472">Membrane</keyword>
<protein>
    <recommendedName>
        <fullName evidence="5">J domain-containing protein</fullName>
    </recommendedName>
</protein>
<dbReference type="AlphaFoldDB" id="A0A1S8CD91"/>
<organism evidence="3 4">
    <name type="scientific">Serratia oryzae</name>
    <dbReference type="NCBI Taxonomy" id="2034155"/>
    <lineage>
        <taxon>Bacteria</taxon>
        <taxon>Pseudomonadati</taxon>
        <taxon>Pseudomonadota</taxon>
        <taxon>Gammaproteobacteria</taxon>
        <taxon>Enterobacterales</taxon>
        <taxon>Yersiniaceae</taxon>
        <taxon>Serratia</taxon>
    </lineage>
</organism>
<dbReference type="SUPFAM" id="SSF46565">
    <property type="entry name" value="Chaperone J-domain"/>
    <property type="match status" value="1"/>
</dbReference>
<feature type="transmembrane region" description="Helical" evidence="2">
    <location>
        <begin position="168"/>
        <end position="186"/>
    </location>
</feature>
<reference evidence="3 4" key="1">
    <citation type="submission" date="2016-11" db="EMBL/GenBank/DDBJ databases">
        <title>Rahnella oryzae sp. nov., isolated from rice root.</title>
        <authorList>
            <person name="Zhang X.-X."/>
            <person name="Zhang J."/>
        </authorList>
    </citation>
    <scope>NUCLEOTIDE SEQUENCE [LARGE SCALE GENOMIC DNA]</scope>
    <source>
        <strain evidence="3 4">J11-6</strain>
    </source>
</reference>
<dbReference type="Proteomes" id="UP000216021">
    <property type="component" value="Unassembled WGS sequence"/>
</dbReference>
<evidence type="ECO:0000256" key="1">
    <source>
        <dbReference type="ARBA" id="ARBA00023186"/>
    </source>
</evidence>
<keyword evidence="1" id="KW-0143">Chaperone</keyword>